<dbReference type="EMBL" id="JBHSOZ010000005">
    <property type="protein sequence ID" value="MFC5713668.1"/>
    <property type="molecule type" value="Genomic_DNA"/>
</dbReference>
<reference evidence="2" key="1">
    <citation type="journal article" date="2019" name="Int. J. Syst. Evol. Microbiol.">
        <title>The Global Catalogue of Microorganisms (GCM) 10K type strain sequencing project: providing services to taxonomists for standard genome sequencing and annotation.</title>
        <authorList>
            <consortium name="The Broad Institute Genomics Platform"/>
            <consortium name="The Broad Institute Genome Sequencing Center for Infectious Disease"/>
            <person name="Wu L."/>
            <person name="Ma J."/>
        </authorList>
    </citation>
    <scope>NUCLEOTIDE SEQUENCE [LARGE SCALE GENOMIC DNA]</scope>
    <source>
        <strain evidence="2">CECT 7184</strain>
    </source>
</reference>
<accession>A0ABW0YSX4</accession>
<dbReference type="RefSeq" id="WP_385941735.1">
    <property type="nucleotide sequence ID" value="NZ_JBHSOZ010000005.1"/>
</dbReference>
<organism evidence="1 2">
    <name type="scientific">Thalassorhabdus alkalitolerans</name>
    <dbReference type="NCBI Taxonomy" id="2282697"/>
    <lineage>
        <taxon>Bacteria</taxon>
        <taxon>Bacillati</taxon>
        <taxon>Bacillota</taxon>
        <taxon>Bacilli</taxon>
        <taxon>Bacillales</taxon>
        <taxon>Bacillaceae</taxon>
        <taxon>Thalassorhabdus</taxon>
    </lineage>
</organism>
<protein>
    <submittedName>
        <fullName evidence="1">Uncharacterized protein</fullName>
    </submittedName>
</protein>
<sequence>MGDLNIRFSFHSDKEMITFNTLKELEGTEYFSNVSKKYSILESQLKVTAAKYYLMKRTNLPVDRYNIKVRKKA</sequence>
<name>A0ABW0YSX4_9BACI</name>
<gene>
    <name evidence="1" type="ORF">ACFPU1_12825</name>
</gene>
<keyword evidence="2" id="KW-1185">Reference proteome</keyword>
<comment type="caution">
    <text evidence="1">The sequence shown here is derived from an EMBL/GenBank/DDBJ whole genome shotgun (WGS) entry which is preliminary data.</text>
</comment>
<proteinExistence type="predicted"/>
<dbReference type="Proteomes" id="UP001596142">
    <property type="component" value="Unassembled WGS sequence"/>
</dbReference>
<evidence type="ECO:0000313" key="1">
    <source>
        <dbReference type="EMBL" id="MFC5713668.1"/>
    </source>
</evidence>
<evidence type="ECO:0000313" key="2">
    <source>
        <dbReference type="Proteomes" id="UP001596142"/>
    </source>
</evidence>